<dbReference type="GO" id="GO:0071230">
    <property type="term" value="P:cellular response to amino acid stimulus"/>
    <property type="evidence" value="ECO:0007669"/>
    <property type="project" value="TreeGrafter"/>
</dbReference>
<feature type="domain" description="Raptor N-terminal CASPase-like" evidence="4">
    <location>
        <begin position="38"/>
        <end position="189"/>
    </location>
</feature>
<dbReference type="EMBL" id="MLAK01001282">
    <property type="protein sequence ID" value="OHS94894.1"/>
    <property type="molecule type" value="Genomic_DNA"/>
</dbReference>
<dbReference type="GO" id="GO:0030307">
    <property type="term" value="P:positive regulation of cell growth"/>
    <property type="evidence" value="ECO:0007669"/>
    <property type="project" value="TreeGrafter"/>
</dbReference>
<sequence>MSDFANPKTNREAPRRVSRNTTSIARPARPVLGNQAPIAKTKTVVSFLCLFDGLRTPSIRRLVRKPRTICNNPLLTYDPSFYAPSSTKALSDLYMTSINCSCEIAVDPSVQTVLELLRKHATSIPPHRVLLHYFGHGCYEPTESNLYFFSDDRLRYKPFKISNLLHSCACPIVIVLDCPKAAILSKMLATKRDTFAFFACAANEKLPSSTSAPLDIFSSCLFQPFTIAMWYHQQNNCNIFSREMKDSQLKNIKFLKMFLNAILESICFDSQDSATFEMFTRDPAIGVMFRGFALAQRVMMMYNLHPSTLPELKPMMTNVLWKYWDLAIDTCATLPEQTAKEVVFQLFLKTFMTYPKIGHLPLFSFFMKIPEVHEENAYQLFTFMDSAPDFAEAATRTDLPKAIISVELPSAVSLTILAKLMAISGTSPFLSTSPTYFAVSDDPSVVAAGMIALTVASHLSWQPAFKKLAGLCIDHANECAPFSLLLFGTIMDKSSGTAYIDDFSSNITSLLEDSRDDIRASAVYALSCSKNPVVVEYFSKMIDDRSPVVRLQVLYALLMTYQLIKDQGIFDLIDKLSKDSSTDVRNHFNILKPNFMRVKSGMNSNQISASNPIIPHLIESLKAVNFEQRFDSNVFNIKFPKIEGKSASTLENKMPRIGAFSFGKPA</sequence>
<dbReference type="VEuPathDB" id="TrichDB:TRFO_10838"/>
<reference evidence="5" key="1">
    <citation type="submission" date="2016-10" db="EMBL/GenBank/DDBJ databases">
        <authorList>
            <person name="Benchimol M."/>
            <person name="Almeida L.G."/>
            <person name="Vasconcelos A.T."/>
            <person name="Perreira-Neves A."/>
            <person name="Rosa I.A."/>
            <person name="Tasca T."/>
            <person name="Bogo M.R."/>
            <person name="de Souza W."/>
        </authorList>
    </citation>
    <scope>NUCLEOTIDE SEQUENCE [LARGE SCALE GENOMIC DNA]</scope>
    <source>
        <strain evidence="5">K</strain>
    </source>
</reference>
<evidence type="ECO:0000256" key="2">
    <source>
        <dbReference type="ARBA" id="ARBA00022737"/>
    </source>
</evidence>
<dbReference type="SUPFAM" id="SSF48371">
    <property type="entry name" value="ARM repeat"/>
    <property type="match status" value="1"/>
</dbReference>
<dbReference type="SMART" id="SM01302">
    <property type="entry name" value="Raptor_N"/>
    <property type="match status" value="1"/>
</dbReference>
<dbReference type="Gene3D" id="1.25.10.10">
    <property type="entry name" value="Leucine-rich Repeat Variant"/>
    <property type="match status" value="1"/>
</dbReference>
<organism evidence="5 6">
    <name type="scientific">Tritrichomonas foetus</name>
    <dbReference type="NCBI Taxonomy" id="1144522"/>
    <lineage>
        <taxon>Eukaryota</taxon>
        <taxon>Metamonada</taxon>
        <taxon>Parabasalia</taxon>
        <taxon>Tritrichomonadida</taxon>
        <taxon>Tritrichomonadidae</taxon>
        <taxon>Tritrichomonas</taxon>
    </lineage>
</organism>
<dbReference type="GeneID" id="94830396"/>
<name>A0A1J4J6N2_9EUKA</name>
<dbReference type="InterPro" id="IPR004083">
    <property type="entry name" value="Raptor"/>
</dbReference>
<dbReference type="PANTHER" id="PTHR12848:SF16">
    <property type="entry name" value="REGULATORY-ASSOCIATED PROTEIN OF MTOR"/>
    <property type="match status" value="1"/>
</dbReference>
<evidence type="ECO:0000256" key="3">
    <source>
        <dbReference type="SAM" id="MobiDB-lite"/>
    </source>
</evidence>
<dbReference type="AlphaFoldDB" id="A0A1J4J6N2"/>
<proteinExistence type="predicted"/>
<dbReference type="InterPro" id="IPR016024">
    <property type="entry name" value="ARM-type_fold"/>
</dbReference>
<comment type="caution">
    <text evidence="5">The sequence shown here is derived from an EMBL/GenBank/DDBJ whole genome shotgun (WGS) entry which is preliminary data.</text>
</comment>
<dbReference type="Proteomes" id="UP000179807">
    <property type="component" value="Unassembled WGS sequence"/>
</dbReference>
<dbReference type="GO" id="GO:0010506">
    <property type="term" value="P:regulation of autophagy"/>
    <property type="evidence" value="ECO:0007669"/>
    <property type="project" value="TreeGrafter"/>
</dbReference>
<dbReference type="GO" id="GO:0005737">
    <property type="term" value="C:cytoplasm"/>
    <property type="evidence" value="ECO:0007669"/>
    <property type="project" value="TreeGrafter"/>
</dbReference>
<evidence type="ECO:0000313" key="5">
    <source>
        <dbReference type="EMBL" id="OHS94894.1"/>
    </source>
</evidence>
<gene>
    <name evidence="5" type="ORF">TRFO_10838</name>
</gene>
<accession>A0A1J4J6N2</accession>
<dbReference type="PRINTS" id="PR01547">
    <property type="entry name" value="YEAST176DUF"/>
</dbReference>
<dbReference type="Pfam" id="PF14538">
    <property type="entry name" value="Raptor_N"/>
    <property type="match status" value="1"/>
</dbReference>
<keyword evidence="6" id="KW-1185">Reference proteome</keyword>
<dbReference type="GO" id="GO:0031929">
    <property type="term" value="P:TOR signaling"/>
    <property type="evidence" value="ECO:0007669"/>
    <property type="project" value="InterPro"/>
</dbReference>
<dbReference type="GO" id="GO:0030674">
    <property type="term" value="F:protein-macromolecule adaptor activity"/>
    <property type="evidence" value="ECO:0007669"/>
    <property type="project" value="TreeGrafter"/>
</dbReference>
<dbReference type="GO" id="GO:0009267">
    <property type="term" value="P:cellular response to starvation"/>
    <property type="evidence" value="ECO:0007669"/>
    <property type="project" value="TreeGrafter"/>
</dbReference>
<dbReference type="GO" id="GO:0031931">
    <property type="term" value="C:TORC1 complex"/>
    <property type="evidence" value="ECO:0007669"/>
    <property type="project" value="InterPro"/>
</dbReference>
<protein>
    <recommendedName>
        <fullName evidence="4">Raptor N-terminal CASPase-like domain-containing protein</fullName>
    </recommendedName>
</protein>
<dbReference type="InterPro" id="IPR029347">
    <property type="entry name" value="Raptor_N"/>
</dbReference>
<feature type="region of interest" description="Disordered" evidence="3">
    <location>
        <begin position="1"/>
        <end position="29"/>
    </location>
</feature>
<dbReference type="PANTHER" id="PTHR12848">
    <property type="entry name" value="REGULATORY-ASSOCIATED PROTEIN OF MTOR"/>
    <property type="match status" value="1"/>
</dbReference>
<dbReference type="RefSeq" id="XP_068348031.1">
    <property type="nucleotide sequence ID" value="XM_068495692.1"/>
</dbReference>
<keyword evidence="2" id="KW-0677">Repeat</keyword>
<dbReference type="InterPro" id="IPR011989">
    <property type="entry name" value="ARM-like"/>
</dbReference>
<dbReference type="OrthoDB" id="10262360at2759"/>
<evidence type="ECO:0000313" key="6">
    <source>
        <dbReference type="Proteomes" id="UP000179807"/>
    </source>
</evidence>
<evidence type="ECO:0000259" key="4">
    <source>
        <dbReference type="SMART" id="SM01302"/>
    </source>
</evidence>
<keyword evidence="1" id="KW-0853">WD repeat</keyword>
<evidence type="ECO:0000256" key="1">
    <source>
        <dbReference type="ARBA" id="ARBA00022574"/>
    </source>
</evidence>